<dbReference type="Pfam" id="PF16746">
    <property type="entry name" value="BAR_3"/>
    <property type="match status" value="1"/>
</dbReference>
<feature type="coiled-coil region" evidence="1">
    <location>
        <begin position="127"/>
        <end position="154"/>
    </location>
</feature>
<proteinExistence type="predicted"/>
<reference evidence="3 4" key="1">
    <citation type="submission" date="2016-04" db="EMBL/GenBank/DDBJ databases">
        <title>The genome of Intoshia linei affirms orthonectids as highly simplified spiralians.</title>
        <authorList>
            <person name="Mikhailov K.V."/>
            <person name="Slusarev G.S."/>
            <person name="Nikitin M.A."/>
            <person name="Logacheva M.D."/>
            <person name="Penin A."/>
            <person name="Aleoshin V."/>
            <person name="Panchin Y.V."/>
        </authorList>
    </citation>
    <scope>NUCLEOTIDE SEQUENCE [LARGE SCALE GENOMIC DNA]</scope>
    <source>
        <strain evidence="3">Intl2013</strain>
        <tissue evidence="3">Whole animal</tissue>
    </source>
</reference>
<dbReference type="AlphaFoldDB" id="A0A177AS55"/>
<dbReference type="PANTHER" id="PTHR12552:SF1">
    <property type="entry name" value="RHO GTPASE-ACTIVATING PROTEIN GRAF"/>
    <property type="match status" value="1"/>
</dbReference>
<dbReference type="InterPro" id="IPR047234">
    <property type="entry name" value="GRAF_fam"/>
</dbReference>
<gene>
    <name evidence="3" type="ORF">A3Q56_08098</name>
</gene>
<dbReference type="PANTHER" id="PTHR12552">
    <property type="entry name" value="OLIGOPHRENIN 1"/>
    <property type="match status" value="1"/>
</dbReference>
<evidence type="ECO:0000259" key="2">
    <source>
        <dbReference type="Pfam" id="PF16746"/>
    </source>
</evidence>
<feature type="domain" description="BAR" evidence="2">
    <location>
        <begin position="7"/>
        <end position="232"/>
    </location>
</feature>
<dbReference type="SUPFAM" id="SSF103657">
    <property type="entry name" value="BAR/IMD domain-like"/>
    <property type="match status" value="1"/>
</dbReference>
<dbReference type="GO" id="GO:0005096">
    <property type="term" value="F:GTPase activator activity"/>
    <property type="evidence" value="ECO:0007669"/>
    <property type="project" value="InterPro"/>
</dbReference>
<evidence type="ECO:0000313" key="4">
    <source>
        <dbReference type="Proteomes" id="UP000078046"/>
    </source>
</evidence>
<sequence>MATGQILEFVEAIYNTPSHINNIAQHEKNIESAGRYARKLSECIMDYANYSKKIEKITEKMKNLLDNYPIELISTKNTVNENEIIRSFSECSSFIQSEQNCNQRSFTILNNQISKTLEEICADVGSLKENKKKNEKQRAKVESIQEKIINVKSKPLNMSTVEKSYYRELALLDVGQCEYVLGVQDIEERMKFEISECALLIINNFVNTSHELYELGKTFMNNNAYMIQSVQSLY</sequence>
<accession>A0A177AS55</accession>
<dbReference type="Gene3D" id="1.20.1270.60">
    <property type="entry name" value="Arfaptin homology (AH) domain/BAR domain"/>
    <property type="match status" value="1"/>
</dbReference>
<keyword evidence="4" id="KW-1185">Reference proteome</keyword>
<dbReference type="GO" id="GO:0005737">
    <property type="term" value="C:cytoplasm"/>
    <property type="evidence" value="ECO:0007669"/>
    <property type="project" value="InterPro"/>
</dbReference>
<evidence type="ECO:0000256" key="1">
    <source>
        <dbReference type="SAM" id="Coils"/>
    </source>
</evidence>
<dbReference type="OrthoDB" id="3183924at2759"/>
<dbReference type="Proteomes" id="UP000078046">
    <property type="component" value="Unassembled WGS sequence"/>
</dbReference>
<name>A0A177AS55_9BILA</name>
<evidence type="ECO:0000313" key="3">
    <source>
        <dbReference type="EMBL" id="OAF64221.1"/>
    </source>
</evidence>
<dbReference type="InterPro" id="IPR027267">
    <property type="entry name" value="AH/BAR_dom_sf"/>
</dbReference>
<keyword evidence="1" id="KW-0175">Coiled coil</keyword>
<comment type="caution">
    <text evidence="3">The sequence shown here is derived from an EMBL/GenBank/DDBJ whole genome shotgun (WGS) entry which is preliminary data.</text>
</comment>
<protein>
    <recommendedName>
        <fullName evidence="2">BAR domain-containing protein</fullName>
    </recommendedName>
</protein>
<organism evidence="3 4">
    <name type="scientific">Intoshia linei</name>
    <dbReference type="NCBI Taxonomy" id="1819745"/>
    <lineage>
        <taxon>Eukaryota</taxon>
        <taxon>Metazoa</taxon>
        <taxon>Spiralia</taxon>
        <taxon>Lophotrochozoa</taxon>
        <taxon>Mesozoa</taxon>
        <taxon>Orthonectida</taxon>
        <taxon>Rhopaluridae</taxon>
        <taxon>Intoshia</taxon>
    </lineage>
</organism>
<dbReference type="EMBL" id="LWCA01002017">
    <property type="protein sequence ID" value="OAF64221.1"/>
    <property type="molecule type" value="Genomic_DNA"/>
</dbReference>
<dbReference type="InterPro" id="IPR004148">
    <property type="entry name" value="BAR_dom"/>
</dbReference>